<keyword evidence="1" id="KW-0472">Membrane</keyword>
<gene>
    <name evidence="2" type="ORF">ACFF45_24415</name>
</gene>
<comment type="caution">
    <text evidence="2">The sequence shown here is derived from an EMBL/GenBank/DDBJ whole genome shotgun (WGS) entry which is preliminary data.</text>
</comment>
<dbReference type="RefSeq" id="WP_381348594.1">
    <property type="nucleotide sequence ID" value="NZ_JBHMCY010000053.1"/>
</dbReference>
<protein>
    <submittedName>
        <fullName evidence="2">DUF6508 domain-containing protein</fullName>
    </submittedName>
</protein>
<keyword evidence="1" id="KW-1133">Transmembrane helix</keyword>
<reference evidence="2 3" key="1">
    <citation type="submission" date="2024-09" db="EMBL/GenBank/DDBJ databases">
        <authorList>
            <person name="Sun Q."/>
            <person name="Mori K."/>
        </authorList>
    </citation>
    <scope>NUCLEOTIDE SEQUENCE [LARGE SCALE GENOMIC DNA]</scope>
    <source>
        <strain evidence="2 3">JCM 6917</strain>
    </source>
</reference>
<dbReference type="EMBL" id="JBHMCY010000053">
    <property type="protein sequence ID" value="MFB9465765.1"/>
    <property type="molecule type" value="Genomic_DNA"/>
</dbReference>
<evidence type="ECO:0000313" key="2">
    <source>
        <dbReference type="EMBL" id="MFB9465765.1"/>
    </source>
</evidence>
<dbReference type="Proteomes" id="UP001589709">
    <property type="component" value="Unassembled WGS sequence"/>
</dbReference>
<keyword evidence="1" id="KW-0812">Transmembrane</keyword>
<evidence type="ECO:0000313" key="3">
    <source>
        <dbReference type="Proteomes" id="UP001589709"/>
    </source>
</evidence>
<accession>A0ABV5N658</accession>
<evidence type="ECO:0000256" key="1">
    <source>
        <dbReference type="SAM" id="Phobius"/>
    </source>
</evidence>
<organism evidence="2 3">
    <name type="scientific">Streptomyces cinereospinus</name>
    <dbReference type="NCBI Taxonomy" id="285561"/>
    <lineage>
        <taxon>Bacteria</taxon>
        <taxon>Bacillati</taxon>
        <taxon>Actinomycetota</taxon>
        <taxon>Actinomycetes</taxon>
        <taxon>Kitasatosporales</taxon>
        <taxon>Streptomycetaceae</taxon>
        <taxon>Streptomyces</taxon>
    </lineage>
</organism>
<dbReference type="Pfam" id="PF20118">
    <property type="entry name" value="DUF6508"/>
    <property type="match status" value="1"/>
</dbReference>
<dbReference type="InterPro" id="IPR045425">
    <property type="entry name" value="DUF6508"/>
</dbReference>
<feature type="transmembrane region" description="Helical" evidence="1">
    <location>
        <begin position="345"/>
        <end position="366"/>
    </location>
</feature>
<sequence>MSSPVHYVTVSIPADEIIGYLWADDTTVDLIHRSASSSDAYEAGAEWYRKAQDARERGLAPLGVLTLLSREPGAGPVTGATGVDAVKDLARTVTPEDDRRLLDQLDRDNAAAWRELGDAYDALTDEDRTITWGGGRTSARGVTHVPFPRYSEPLKRVVRALSGVGAVTPEHRWADNPLPEPAPDGRLSPADAVRAATTIVRGEHFSDGTIAQAVGNGLLHAVVTALRAWYAEQRATAPGVCRFCGGSPAAHVAFHAHRGLVVFFGSRRTDGPMCLTCGLAVYRAYTTHTLCMGWWSPLSLFVFAPLTLVRNLLAVRTVKRLPAPGPGTLGPRYDPGVPVHRRPRAYVALVPALWVLFMVVTGLTGLTGGA</sequence>
<proteinExistence type="predicted"/>
<name>A0ABV5N658_9ACTN</name>
<feature type="transmembrane region" description="Helical" evidence="1">
    <location>
        <begin position="294"/>
        <end position="313"/>
    </location>
</feature>
<keyword evidence="3" id="KW-1185">Reference proteome</keyword>